<evidence type="ECO:0000256" key="3">
    <source>
        <dbReference type="ARBA" id="ARBA00042000"/>
    </source>
</evidence>
<organism evidence="7 8">
    <name type="scientific">Aplysia californica</name>
    <name type="common">California sea hare</name>
    <dbReference type="NCBI Taxonomy" id="6500"/>
    <lineage>
        <taxon>Eukaryota</taxon>
        <taxon>Metazoa</taxon>
        <taxon>Spiralia</taxon>
        <taxon>Lophotrochozoa</taxon>
        <taxon>Mollusca</taxon>
        <taxon>Gastropoda</taxon>
        <taxon>Heterobranchia</taxon>
        <taxon>Euthyneura</taxon>
        <taxon>Tectipleura</taxon>
        <taxon>Aplysiida</taxon>
        <taxon>Aplysioidea</taxon>
        <taxon>Aplysiidae</taxon>
        <taxon>Aplysia</taxon>
    </lineage>
</organism>
<reference evidence="8" key="1">
    <citation type="submission" date="2025-08" db="UniProtKB">
        <authorList>
            <consortium name="RefSeq"/>
        </authorList>
    </citation>
    <scope>IDENTIFICATION</scope>
</reference>
<dbReference type="CDD" id="cd05271">
    <property type="entry name" value="NDUFA9_like_SDR_a"/>
    <property type="match status" value="1"/>
</dbReference>
<gene>
    <name evidence="8" type="primary">LOC101846346</name>
</gene>
<evidence type="ECO:0000313" key="7">
    <source>
        <dbReference type="Proteomes" id="UP000694888"/>
    </source>
</evidence>
<comment type="similarity">
    <text evidence="1">Belongs to the complex I NDUFA9 subunit family.</text>
</comment>
<dbReference type="GeneID" id="101846346"/>
<dbReference type="PANTHER" id="PTHR12126">
    <property type="entry name" value="NADH-UBIQUINONE OXIDOREDUCTASE 39 KDA SUBUNIT-RELATED"/>
    <property type="match status" value="1"/>
</dbReference>
<dbReference type="InterPro" id="IPR051207">
    <property type="entry name" value="ComplexI_NDUFA9_subunit"/>
</dbReference>
<dbReference type="Proteomes" id="UP000694888">
    <property type="component" value="Unplaced"/>
</dbReference>
<keyword evidence="7" id="KW-1185">Reference proteome</keyword>
<sequence>MSVVLAKAAGGSFGRQSWSQLPRVAGCVIVQHRDASNTVPSQLSALKRGTGGRSSFSGIVATVFGASGFLGRYVCNRLGKIGSQVIVPYRCDAYDIERLRMTGDLGQVLFFPFHLKDEDSIRKTVQYSNVVINLIGREFETKNFTYNDVHVKGARRLARIAKECGVERFIHMSHLNAKADPQKIWTSSDYLKSKYEGELAVREEFPEAIIFKPADMFGSEDQFLNYYNYRSRWSVVPQGIPLWKKGEQTIKQPVYVADVAEGIIQSIRNSGMEGKDIECVGPQRYYLADIVDYIIRVLRREDTLKRTDRTLMLRVKAMLLDRVATKSWYNADKLEREAITDWTTPGNPTLEDLGVDLKQFDAMARFLLFPMRRNAYYAEKLGEFAEPEPPLPAEHYISKHTAATS</sequence>
<proteinExistence type="inferred from homology"/>
<dbReference type="SUPFAM" id="SSF51735">
    <property type="entry name" value="NAD(P)-binding Rossmann-fold domains"/>
    <property type="match status" value="1"/>
</dbReference>
<evidence type="ECO:0000256" key="5">
    <source>
        <dbReference type="ARBA" id="ARBA00046455"/>
    </source>
</evidence>
<evidence type="ECO:0000256" key="1">
    <source>
        <dbReference type="ARBA" id="ARBA00038501"/>
    </source>
</evidence>
<evidence type="ECO:0000256" key="4">
    <source>
        <dbReference type="ARBA" id="ARBA00043145"/>
    </source>
</evidence>
<protein>
    <recommendedName>
        <fullName evidence="2">NADH dehydrogenase [ubiquinone] 1 alpha subcomplex subunit 9, mitochondrial</fullName>
    </recommendedName>
    <alternativeName>
        <fullName evidence="4">Complex I-39kD</fullName>
    </alternativeName>
    <alternativeName>
        <fullName evidence="3">NADH-ubiquinone oxidoreductase 39 kDa subunit</fullName>
    </alternativeName>
</protein>
<dbReference type="Pfam" id="PF01370">
    <property type="entry name" value="Epimerase"/>
    <property type="match status" value="1"/>
</dbReference>
<comment type="subunit">
    <text evidence="5">Complex I is composed of 45 different subunits. This a component of the hydrophobic protein fraction. Interacts with BLOC1S1. Interacts with SLC2A4. Interacts with CLOCK. Interacts with RAB5IF.</text>
</comment>
<evidence type="ECO:0000313" key="8">
    <source>
        <dbReference type="RefSeq" id="XP_005097061.1"/>
    </source>
</evidence>
<dbReference type="Gene3D" id="3.40.50.720">
    <property type="entry name" value="NAD(P)-binding Rossmann-like Domain"/>
    <property type="match status" value="1"/>
</dbReference>
<accession>A0ABM0JMC7</accession>
<dbReference type="InterPro" id="IPR036291">
    <property type="entry name" value="NAD(P)-bd_dom_sf"/>
</dbReference>
<evidence type="ECO:0000256" key="2">
    <source>
        <dbReference type="ARBA" id="ARBA00040720"/>
    </source>
</evidence>
<feature type="domain" description="NAD-dependent epimerase/dehydratase" evidence="6">
    <location>
        <begin position="62"/>
        <end position="276"/>
    </location>
</feature>
<evidence type="ECO:0000259" key="6">
    <source>
        <dbReference type="Pfam" id="PF01370"/>
    </source>
</evidence>
<dbReference type="RefSeq" id="XP_005097061.1">
    <property type="nucleotide sequence ID" value="XM_005097004.2"/>
</dbReference>
<dbReference type="InterPro" id="IPR001509">
    <property type="entry name" value="Epimerase_deHydtase"/>
</dbReference>
<name>A0ABM0JMC7_APLCA</name>
<dbReference type="PANTHER" id="PTHR12126:SF11">
    <property type="entry name" value="NADH DEHYDROGENASE [UBIQUINONE] 1 ALPHA SUBCOMPLEX SUBUNIT 9, MITOCHONDRIAL"/>
    <property type="match status" value="1"/>
</dbReference>